<feature type="domain" description="Kazal-like" evidence="2">
    <location>
        <begin position="88"/>
        <end position="114"/>
    </location>
</feature>
<keyword evidence="1" id="KW-0732">Signal</keyword>
<dbReference type="PANTHER" id="PTHR21131">
    <property type="entry name" value="SERINE-TYPE ENDOPEPTIDASE INHIBITOR"/>
    <property type="match status" value="1"/>
</dbReference>
<reference evidence="3 4" key="1">
    <citation type="journal article" date="2018" name="Mol. Plant Microbe Interact.">
        <title>Taxonomically Different Co-Microsymbionts of a Relict Legume, Oxytropis popoviana, Have Complementary Sets of Symbiotic Genes and Together Increase the Efficiency of Plant Nodulation.</title>
        <authorList>
            <person name="Safronova V."/>
            <person name="Belimov A."/>
            <person name="Sazanova A."/>
            <person name="Chirak E."/>
            <person name="Verkhozina A."/>
            <person name="Kuznetsova I."/>
            <person name="Andronov E."/>
            <person name="Puhalsky J."/>
            <person name="Tikhonovich I."/>
        </authorList>
    </citation>
    <scope>NUCLEOTIDE SEQUENCE [LARGE SCALE GENOMIC DNA]</scope>
    <source>
        <strain evidence="3 4">Opo-235</strain>
    </source>
</reference>
<organism evidence="3 4">
    <name type="scientific">Mesorhizobium japonicum</name>
    <dbReference type="NCBI Taxonomy" id="2066070"/>
    <lineage>
        <taxon>Bacteria</taxon>
        <taxon>Pseudomonadati</taxon>
        <taxon>Pseudomonadota</taxon>
        <taxon>Alphaproteobacteria</taxon>
        <taxon>Hyphomicrobiales</taxon>
        <taxon>Phyllobacteriaceae</taxon>
        <taxon>Mesorhizobium</taxon>
    </lineage>
</organism>
<dbReference type="EMBL" id="QKOD01000012">
    <property type="protein sequence ID" value="RNJ42236.1"/>
    <property type="molecule type" value="Genomic_DNA"/>
</dbReference>
<dbReference type="Pfam" id="PF07648">
    <property type="entry name" value="Kazal_2"/>
    <property type="match status" value="2"/>
</dbReference>
<gene>
    <name evidence="3" type="ORF">DNR46_29810</name>
</gene>
<dbReference type="InterPro" id="IPR002350">
    <property type="entry name" value="Kazal_dom"/>
</dbReference>
<feature type="chain" id="PRO_5018254009" evidence="1">
    <location>
        <begin position="32"/>
        <end position="127"/>
    </location>
</feature>
<accession>A0A3M9X3F3</accession>
<evidence type="ECO:0000313" key="3">
    <source>
        <dbReference type="EMBL" id="RNJ42236.1"/>
    </source>
</evidence>
<protein>
    <submittedName>
        <fullName evidence="3">Protease inhibitor</fullName>
    </submittedName>
</protein>
<dbReference type="Gene3D" id="3.30.60.30">
    <property type="match status" value="2"/>
</dbReference>
<evidence type="ECO:0000256" key="1">
    <source>
        <dbReference type="SAM" id="SignalP"/>
    </source>
</evidence>
<dbReference type="PANTHER" id="PTHR21131:SF0">
    <property type="entry name" value="GEO10195P1-RELATED"/>
    <property type="match status" value="1"/>
</dbReference>
<proteinExistence type="predicted"/>
<feature type="domain" description="Kazal-like" evidence="2">
    <location>
        <begin position="40"/>
        <end position="78"/>
    </location>
</feature>
<dbReference type="InterPro" id="IPR053265">
    <property type="entry name" value="Serpin"/>
</dbReference>
<evidence type="ECO:0000313" key="4">
    <source>
        <dbReference type="Proteomes" id="UP000275436"/>
    </source>
</evidence>
<dbReference type="InterPro" id="IPR036058">
    <property type="entry name" value="Kazal_dom_sf"/>
</dbReference>
<comment type="caution">
    <text evidence="3">The sequence shown here is derived from an EMBL/GenBank/DDBJ whole genome shotgun (WGS) entry which is preliminary data.</text>
</comment>
<name>A0A3M9X3F3_9HYPH</name>
<dbReference type="Proteomes" id="UP000275436">
    <property type="component" value="Unassembled WGS sequence"/>
</dbReference>
<sequence length="127" mass="13859">MTQVQCLFARPSTWLLVAALLSACTVAVDQARPVPRHPQACGLVHAPVCGRRGERLRTFGNACMARAQGYQIVRNGECRTSRPQRPVACTLQYAPVCATSSGRFRTFSNACLARADGFRPVHAGRCR</sequence>
<feature type="signal peptide" evidence="1">
    <location>
        <begin position="1"/>
        <end position="31"/>
    </location>
</feature>
<dbReference type="SUPFAM" id="SSF100895">
    <property type="entry name" value="Kazal-type serine protease inhibitors"/>
    <property type="match status" value="2"/>
</dbReference>
<dbReference type="AlphaFoldDB" id="A0A3M9X3F3"/>
<evidence type="ECO:0000259" key="2">
    <source>
        <dbReference type="Pfam" id="PF07648"/>
    </source>
</evidence>